<evidence type="ECO:0000256" key="1">
    <source>
        <dbReference type="ARBA" id="ARBA00022729"/>
    </source>
</evidence>
<dbReference type="InterPro" id="IPR036908">
    <property type="entry name" value="RlpA-like_sf"/>
</dbReference>
<feature type="domain" description="3D" evidence="2">
    <location>
        <begin position="32"/>
        <end position="92"/>
    </location>
</feature>
<dbReference type="GO" id="GO:0009254">
    <property type="term" value="P:peptidoglycan turnover"/>
    <property type="evidence" value="ECO:0007669"/>
    <property type="project" value="InterPro"/>
</dbReference>
<dbReference type="SUPFAM" id="SSF50685">
    <property type="entry name" value="Barwin-like endoglucanases"/>
    <property type="match status" value="1"/>
</dbReference>
<evidence type="ECO:0000313" key="3">
    <source>
        <dbReference type="EMBL" id="KKK99673.1"/>
    </source>
</evidence>
<organism evidence="3">
    <name type="scientific">marine sediment metagenome</name>
    <dbReference type="NCBI Taxonomy" id="412755"/>
    <lineage>
        <taxon>unclassified sequences</taxon>
        <taxon>metagenomes</taxon>
        <taxon>ecological metagenomes</taxon>
    </lineage>
</organism>
<dbReference type="InterPro" id="IPR059180">
    <property type="entry name" value="3D_YorM"/>
</dbReference>
<protein>
    <recommendedName>
        <fullName evidence="2">3D domain-containing protein</fullName>
    </recommendedName>
</protein>
<dbReference type="Gene3D" id="2.40.40.10">
    <property type="entry name" value="RlpA-like domain"/>
    <property type="match status" value="1"/>
</dbReference>
<dbReference type="AlphaFoldDB" id="A0A0F9A0K6"/>
<gene>
    <name evidence="3" type="ORF">LCGC14_2630360</name>
</gene>
<proteinExistence type="predicted"/>
<dbReference type="InterPro" id="IPR051933">
    <property type="entry name" value="Resuscitation_pf_RpfB"/>
</dbReference>
<comment type="caution">
    <text evidence="3">The sequence shown here is derived from an EMBL/GenBank/DDBJ whole genome shotgun (WGS) entry which is preliminary data.</text>
</comment>
<dbReference type="InterPro" id="IPR010611">
    <property type="entry name" value="3D_dom"/>
</dbReference>
<accession>A0A0F9A0K6</accession>
<keyword evidence="1" id="KW-0732">Signal</keyword>
<dbReference type="GO" id="GO:0004553">
    <property type="term" value="F:hydrolase activity, hydrolyzing O-glycosyl compounds"/>
    <property type="evidence" value="ECO:0007669"/>
    <property type="project" value="InterPro"/>
</dbReference>
<dbReference type="PANTHER" id="PTHR39160:SF4">
    <property type="entry name" value="RESUSCITATION-PROMOTING FACTOR RPFB"/>
    <property type="match status" value="1"/>
</dbReference>
<dbReference type="EMBL" id="LAZR01045103">
    <property type="protein sequence ID" value="KKK99673.1"/>
    <property type="molecule type" value="Genomic_DNA"/>
</dbReference>
<dbReference type="Pfam" id="PF06725">
    <property type="entry name" value="3D"/>
    <property type="match status" value="1"/>
</dbReference>
<reference evidence="3" key="1">
    <citation type="journal article" date="2015" name="Nature">
        <title>Complex archaea that bridge the gap between prokaryotes and eukaryotes.</title>
        <authorList>
            <person name="Spang A."/>
            <person name="Saw J.H."/>
            <person name="Jorgensen S.L."/>
            <person name="Zaremba-Niedzwiedzka K."/>
            <person name="Martijn J."/>
            <person name="Lind A.E."/>
            <person name="van Eijk R."/>
            <person name="Schleper C."/>
            <person name="Guy L."/>
            <person name="Ettema T.J."/>
        </authorList>
    </citation>
    <scope>NUCLEOTIDE SEQUENCE</scope>
</reference>
<sequence length="101" mass="11325">AYCSCEKCCDKKPSDKWYGITATGEQAKWGIVAVDRKVIKLGSRLRIEGFPNTTFRAEDVGSAIKGNHIDIWFPSHKQALKFGVKTMVVYSINKPVFTRSV</sequence>
<dbReference type="CDD" id="cd14667">
    <property type="entry name" value="3D_containing_proteins"/>
    <property type="match status" value="1"/>
</dbReference>
<dbReference type="GO" id="GO:0019867">
    <property type="term" value="C:outer membrane"/>
    <property type="evidence" value="ECO:0007669"/>
    <property type="project" value="InterPro"/>
</dbReference>
<feature type="non-terminal residue" evidence="3">
    <location>
        <position position="1"/>
    </location>
</feature>
<name>A0A0F9A0K6_9ZZZZ</name>
<evidence type="ECO:0000259" key="2">
    <source>
        <dbReference type="Pfam" id="PF06725"/>
    </source>
</evidence>
<dbReference type="PANTHER" id="PTHR39160">
    <property type="entry name" value="CELL WALL-BINDING PROTEIN YOCH"/>
    <property type="match status" value="1"/>
</dbReference>